<dbReference type="EMBL" id="VSSQ01040912">
    <property type="protein sequence ID" value="MPM94243.1"/>
    <property type="molecule type" value="Genomic_DNA"/>
</dbReference>
<organism evidence="1">
    <name type="scientific">bioreactor metagenome</name>
    <dbReference type="NCBI Taxonomy" id="1076179"/>
    <lineage>
        <taxon>unclassified sequences</taxon>
        <taxon>metagenomes</taxon>
        <taxon>ecological metagenomes</taxon>
    </lineage>
</organism>
<sequence length="148" mass="16110">MKSFRHIELRPAGGLSESMRKLISIILLTLSLFCFLAGCKAESTTILNTETKLFYGGSQIEVTVRELKVDGGKTTARIRFLNLGTEELGSIQALVEFIDKDGNTIKSTVLDDTFDTPVAVGESFSETAECDSSSKITGVYVAEYVPES</sequence>
<reference evidence="1" key="1">
    <citation type="submission" date="2019-08" db="EMBL/GenBank/DDBJ databases">
        <authorList>
            <person name="Kucharzyk K."/>
            <person name="Murdoch R.W."/>
            <person name="Higgins S."/>
            <person name="Loffler F."/>
        </authorList>
    </citation>
    <scope>NUCLEOTIDE SEQUENCE</scope>
</reference>
<proteinExistence type="predicted"/>
<name>A0A645E059_9ZZZZ</name>
<dbReference type="AlphaFoldDB" id="A0A645E059"/>
<accession>A0A645E059</accession>
<comment type="caution">
    <text evidence="1">The sequence shown here is derived from an EMBL/GenBank/DDBJ whole genome shotgun (WGS) entry which is preliminary data.</text>
</comment>
<evidence type="ECO:0000313" key="1">
    <source>
        <dbReference type="EMBL" id="MPM94243.1"/>
    </source>
</evidence>
<protein>
    <submittedName>
        <fullName evidence="1">Uncharacterized protein</fullName>
    </submittedName>
</protein>
<gene>
    <name evidence="1" type="ORF">SDC9_141388</name>
</gene>